<dbReference type="Proteomes" id="UP001159363">
    <property type="component" value="Chromosome 4"/>
</dbReference>
<evidence type="ECO:0000313" key="3">
    <source>
        <dbReference type="Proteomes" id="UP001159363"/>
    </source>
</evidence>
<evidence type="ECO:0000313" key="2">
    <source>
        <dbReference type="EMBL" id="KAJ8883895.1"/>
    </source>
</evidence>
<sequence length="104" mass="11649">MKEENPRRRRHMSTDLSDSEESQDEVRHLADSDSDLGLPVGEKTPNDEDAPCVHCEGKFCDDVGVRYGLCVLCAPCGHTTFAQVLKNMNACVTYGSRLVRHLKR</sequence>
<comment type="caution">
    <text evidence="2">The sequence shown here is derived from an EMBL/GenBank/DDBJ whole genome shotgun (WGS) entry which is preliminary data.</text>
</comment>
<dbReference type="EMBL" id="JARBHB010000005">
    <property type="protein sequence ID" value="KAJ8883895.1"/>
    <property type="molecule type" value="Genomic_DNA"/>
</dbReference>
<keyword evidence="3" id="KW-1185">Reference proteome</keyword>
<feature type="region of interest" description="Disordered" evidence="1">
    <location>
        <begin position="1"/>
        <end position="48"/>
    </location>
</feature>
<gene>
    <name evidence="2" type="ORF">PR048_015750</name>
</gene>
<name>A0ABQ9HHZ7_9NEOP</name>
<proteinExistence type="predicted"/>
<accession>A0ABQ9HHZ7</accession>
<evidence type="ECO:0000256" key="1">
    <source>
        <dbReference type="SAM" id="MobiDB-lite"/>
    </source>
</evidence>
<organism evidence="2 3">
    <name type="scientific">Dryococelus australis</name>
    <dbReference type="NCBI Taxonomy" id="614101"/>
    <lineage>
        <taxon>Eukaryota</taxon>
        <taxon>Metazoa</taxon>
        <taxon>Ecdysozoa</taxon>
        <taxon>Arthropoda</taxon>
        <taxon>Hexapoda</taxon>
        <taxon>Insecta</taxon>
        <taxon>Pterygota</taxon>
        <taxon>Neoptera</taxon>
        <taxon>Polyneoptera</taxon>
        <taxon>Phasmatodea</taxon>
        <taxon>Verophasmatodea</taxon>
        <taxon>Anareolatae</taxon>
        <taxon>Phasmatidae</taxon>
        <taxon>Eurycanthinae</taxon>
        <taxon>Dryococelus</taxon>
    </lineage>
</organism>
<protein>
    <submittedName>
        <fullName evidence="2">Uncharacterized protein</fullName>
    </submittedName>
</protein>
<reference evidence="2 3" key="1">
    <citation type="submission" date="2023-02" db="EMBL/GenBank/DDBJ databases">
        <title>LHISI_Scaffold_Assembly.</title>
        <authorList>
            <person name="Stuart O.P."/>
            <person name="Cleave R."/>
            <person name="Magrath M.J.L."/>
            <person name="Mikheyev A.S."/>
        </authorList>
    </citation>
    <scope>NUCLEOTIDE SEQUENCE [LARGE SCALE GENOMIC DNA]</scope>
    <source>
        <strain evidence="2">Daus_M_001</strain>
        <tissue evidence="2">Leg muscle</tissue>
    </source>
</reference>